<reference evidence="9" key="1">
    <citation type="submission" date="2022-07" db="EMBL/GenBank/DDBJ databases">
        <title>Parvularcula maris sp. nov., an algicidal bacterium isolated from seawater.</title>
        <authorList>
            <person name="Li F."/>
        </authorList>
    </citation>
    <scope>NUCLEOTIDE SEQUENCE</scope>
    <source>
        <strain evidence="9">BGMRC 0090</strain>
    </source>
</reference>
<feature type="transmembrane region" description="Helical" evidence="7">
    <location>
        <begin position="250"/>
        <end position="269"/>
    </location>
</feature>
<dbReference type="Proteomes" id="UP001142610">
    <property type="component" value="Unassembled WGS sequence"/>
</dbReference>
<feature type="transmembrane region" description="Helical" evidence="7">
    <location>
        <begin position="334"/>
        <end position="355"/>
    </location>
</feature>
<feature type="transmembrane region" description="Helical" evidence="7">
    <location>
        <begin position="361"/>
        <end position="383"/>
    </location>
</feature>
<keyword evidence="3" id="KW-1003">Cell membrane</keyword>
<dbReference type="AlphaFoldDB" id="A0A9X2RIK1"/>
<evidence type="ECO:0000256" key="2">
    <source>
        <dbReference type="ARBA" id="ARBA00022448"/>
    </source>
</evidence>
<dbReference type="SUPFAM" id="SSF103473">
    <property type="entry name" value="MFS general substrate transporter"/>
    <property type="match status" value="1"/>
</dbReference>
<evidence type="ECO:0000256" key="7">
    <source>
        <dbReference type="SAM" id="Phobius"/>
    </source>
</evidence>
<proteinExistence type="predicted"/>
<dbReference type="Pfam" id="PF07690">
    <property type="entry name" value="MFS_1"/>
    <property type="match status" value="2"/>
</dbReference>
<evidence type="ECO:0000256" key="1">
    <source>
        <dbReference type="ARBA" id="ARBA00004651"/>
    </source>
</evidence>
<dbReference type="EMBL" id="JANIBC010000013">
    <property type="protein sequence ID" value="MCQ8186150.1"/>
    <property type="molecule type" value="Genomic_DNA"/>
</dbReference>
<keyword evidence="10" id="KW-1185">Reference proteome</keyword>
<dbReference type="Gene3D" id="1.20.1250.20">
    <property type="entry name" value="MFS general substrate transporter like domains"/>
    <property type="match status" value="2"/>
</dbReference>
<feature type="transmembrane region" description="Helical" evidence="7">
    <location>
        <begin position="214"/>
        <end position="238"/>
    </location>
</feature>
<evidence type="ECO:0000256" key="4">
    <source>
        <dbReference type="ARBA" id="ARBA00022692"/>
    </source>
</evidence>
<dbReference type="PANTHER" id="PTHR23521">
    <property type="entry name" value="TRANSPORTER MFS SUPERFAMILY"/>
    <property type="match status" value="1"/>
</dbReference>
<dbReference type="PANTHER" id="PTHR23521:SF2">
    <property type="entry name" value="TRANSPORTER MFS SUPERFAMILY"/>
    <property type="match status" value="1"/>
</dbReference>
<dbReference type="RefSeq" id="WP_256620046.1">
    <property type="nucleotide sequence ID" value="NZ_JANIBC010000013.1"/>
</dbReference>
<evidence type="ECO:0000313" key="9">
    <source>
        <dbReference type="EMBL" id="MCQ8186150.1"/>
    </source>
</evidence>
<feature type="transmembrane region" description="Helical" evidence="7">
    <location>
        <begin position="276"/>
        <end position="294"/>
    </location>
</feature>
<keyword evidence="5 7" id="KW-1133">Transmembrane helix</keyword>
<feature type="domain" description="Major facilitator superfamily (MFS) profile" evidence="8">
    <location>
        <begin position="20"/>
        <end position="388"/>
    </location>
</feature>
<feature type="transmembrane region" description="Helical" evidence="7">
    <location>
        <begin position="86"/>
        <end position="104"/>
    </location>
</feature>
<feature type="transmembrane region" description="Helical" evidence="7">
    <location>
        <begin position="145"/>
        <end position="166"/>
    </location>
</feature>
<dbReference type="GO" id="GO:0005886">
    <property type="term" value="C:plasma membrane"/>
    <property type="evidence" value="ECO:0007669"/>
    <property type="project" value="UniProtKB-SubCell"/>
</dbReference>
<feature type="transmembrane region" description="Helical" evidence="7">
    <location>
        <begin position="56"/>
        <end position="74"/>
    </location>
</feature>
<name>A0A9X2RIK1_9PROT</name>
<keyword evidence="6 7" id="KW-0472">Membrane</keyword>
<dbReference type="InterPro" id="IPR011701">
    <property type="entry name" value="MFS"/>
</dbReference>
<feature type="transmembrane region" description="Helical" evidence="7">
    <location>
        <begin position="172"/>
        <end position="193"/>
    </location>
</feature>
<evidence type="ECO:0000256" key="5">
    <source>
        <dbReference type="ARBA" id="ARBA00022989"/>
    </source>
</evidence>
<dbReference type="InterPro" id="IPR036259">
    <property type="entry name" value="MFS_trans_sf"/>
</dbReference>
<feature type="transmembrane region" description="Helical" evidence="7">
    <location>
        <begin position="110"/>
        <end position="133"/>
    </location>
</feature>
<keyword evidence="4 7" id="KW-0812">Transmembrane</keyword>
<gene>
    <name evidence="9" type="ORF">NOG11_12240</name>
</gene>
<evidence type="ECO:0000256" key="3">
    <source>
        <dbReference type="ARBA" id="ARBA00022475"/>
    </source>
</evidence>
<dbReference type="InterPro" id="IPR047200">
    <property type="entry name" value="MFS_YcaD-like"/>
</dbReference>
<comment type="caution">
    <text evidence="9">The sequence shown here is derived from an EMBL/GenBank/DDBJ whole genome shotgun (WGS) entry which is preliminary data.</text>
</comment>
<evidence type="ECO:0000259" key="8">
    <source>
        <dbReference type="PROSITE" id="PS50850"/>
    </source>
</evidence>
<dbReference type="GO" id="GO:0022857">
    <property type="term" value="F:transmembrane transporter activity"/>
    <property type="evidence" value="ECO:0007669"/>
    <property type="project" value="InterPro"/>
</dbReference>
<keyword evidence="2" id="KW-0813">Transport</keyword>
<dbReference type="InterPro" id="IPR020846">
    <property type="entry name" value="MFS_dom"/>
</dbReference>
<organism evidence="9 10">
    <name type="scientific">Parvularcula maris</name>
    <dbReference type="NCBI Taxonomy" id="2965077"/>
    <lineage>
        <taxon>Bacteria</taxon>
        <taxon>Pseudomonadati</taxon>
        <taxon>Pseudomonadota</taxon>
        <taxon>Alphaproteobacteria</taxon>
        <taxon>Parvularculales</taxon>
        <taxon>Parvularculaceae</taxon>
        <taxon>Parvularcula</taxon>
    </lineage>
</organism>
<dbReference type="PROSITE" id="PS50850">
    <property type="entry name" value="MFS"/>
    <property type="match status" value="1"/>
</dbReference>
<dbReference type="CDD" id="cd17477">
    <property type="entry name" value="MFS_YcaD_like"/>
    <property type="match status" value="1"/>
</dbReference>
<evidence type="ECO:0000313" key="10">
    <source>
        <dbReference type="Proteomes" id="UP001142610"/>
    </source>
</evidence>
<evidence type="ECO:0000256" key="6">
    <source>
        <dbReference type="ARBA" id="ARBA00023136"/>
    </source>
</evidence>
<feature type="transmembrane region" description="Helical" evidence="7">
    <location>
        <begin position="16"/>
        <end position="36"/>
    </location>
</feature>
<accession>A0A9X2RIK1</accession>
<feature type="transmembrane region" description="Helical" evidence="7">
    <location>
        <begin position="300"/>
        <end position="322"/>
    </location>
</feature>
<protein>
    <submittedName>
        <fullName evidence="9">MFS transporter</fullName>
    </submittedName>
</protein>
<comment type="subcellular location">
    <subcellularLocation>
        <location evidence="1">Cell membrane</location>
        <topology evidence="1">Multi-pass membrane protein</topology>
    </subcellularLocation>
</comment>
<sequence>MMPGTAARNETGGSRALWLGLIAPIAAISVAGLGFGHSIPLFSYLLKAYGASDFEIGANTALPALAAVLGAPVYPSLIRRMGLKPFLLTCLALMVLPYLAIHLAGERIAWWYPLRFVFVIGGGGLFAGSEIWINGLAPDRIRGKIIGVYATCLALGFALGPLILGVTGYEGLVPILVGGAVFASAALPLALAPAPEVSPSSEENILVPIRAEKVVFASAAIFAGVEGAMLIFLPVLAIETGLSVAEGARLLTIYGIGLLVTQMPVGQLADMKPPRLVMAWCAGLSGLLLLLLPLTEGSVWLLSGLLFFWGGAVGGIYTAGLVTLGNRFKGEALAAANTGFVFTYAVGGVIGPLLAGGLRDLFGPMGLTAGLVAVLLAYALAALRPASR</sequence>